<gene>
    <name evidence="9" type="ORF">SAMN04487771_100457</name>
</gene>
<accession>A0A1I0BIM9</accession>
<keyword evidence="4 6" id="KW-0862">Zinc</keyword>
<evidence type="ECO:0000256" key="3">
    <source>
        <dbReference type="ARBA" id="ARBA00022801"/>
    </source>
</evidence>
<dbReference type="STRING" id="1526.SAMN02910262_00421"/>
<comment type="function">
    <text evidence="6">Has oligopeptidase activity and degrades a variety of small bioactive peptides.</text>
</comment>
<dbReference type="OrthoDB" id="9766487at2"/>
<feature type="domain" description="Peptidase M3A/M3B catalytic" evidence="7">
    <location>
        <begin position="204"/>
        <end position="584"/>
    </location>
</feature>
<dbReference type="Gene3D" id="1.20.140.70">
    <property type="entry name" value="Oligopeptidase f, N-terminal domain"/>
    <property type="match status" value="1"/>
</dbReference>
<dbReference type="RefSeq" id="WP_074648469.1">
    <property type="nucleotide sequence ID" value="NZ_FOIL01000004.1"/>
</dbReference>
<dbReference type="GO" id="GO:0004222">
    <property type="term" value="F:metalloendopeptidase activity"/>
    <property type="evidence" value="ECO:0007669"/>
    <property type="project" value="UniProtKB-UniRule"/>
</dbReference>
<dbReference type="InterPro" id="IPR004438">
    <property type="entry name" value="Peptidase_M3B"/>
</dbReference>
<dbReference type="Pfam" id="PF08439">
    <property type="entry name" value="Peptidase_M3_N"/>
    <property type="match status" value="1"/>
</dbReference>
<evidence type="ECO:0000259" key="8">
    <source>
        <dbReference type="Pfam" id="PF08439"/>
    </source>
</evidence>
<protein>
    <recommendedName>
        <fullName evidence="6">Oligopeptidase F</fullName>
        <ecNumber evidence="6">3.4.24.-</ecNumber>
    </recommendedName>
</protein>
<dbReference type="Proteomes" id="UP000199820">
    <property type="component" value="Unassembled WGS sequence"/>
</dbReference>
<dbReference type="EC" id="3.4.24.-" evidence="6"/>
<evidence type="ECO:0000313" key="10">
    <source>
        <dbReference type="Proteomes" id="UP000199820"/>
    </source>
</evidence>
<dbReference type="InterPro" id="IPR042088">
    <property type="entry name" value="OligoPept_F_C"/>
</dbReference>
<dbReference type="AlphaFoldDB" id="A0A1I0BIM9"/>
<dbReference type="Pfam" id="PF01432">
    <property type="entry name" value="Peptidase_M3"/>
    <property type="match status" value="1"/>
</dbReference>
<dbReference type="InterPro" id="IPR045090">
    <property type="entry name" value="Pept_M3A_M3B"/>
</dbReference>
<dbReference type="GO" id="GO:0046872">
    <property type="term" value="F:metal ion binding"/>
    <property type="evidence" value="ECO:0007669"/>
    <property type="project" value="UniProtKB-UniRule"/>
</dbReference>
<name>A0A1I0BIM9_9FIRM</name>
<keyword evidence="2 6" id="KW-0479">Metal-binding</keyword>
<evidence type="ECO:0000256" key="2">
    <source>
        <dbReference type="ARBA" id="ARBA00022723"/>
    </source>
</evidence>
<dbReference type="CDD" id="cd09608">
    <property type="entry name" value="M3B_PepF"/>
    <property type="match status" value="1"/>
</dbReference>
<keyword evidence="3 6" id="KW-0378">Hydrolase</keyword>
<dbReference type="SUPFAM" id="SSF55486">
    <property type="entry name" value="Metalloproteases ('zincins'), catalytic domain"/>
    <property type="match status" value="1"/>
</dbReference>
<sequence>MNTPIETKERRDMDPAYTWDLSTLYHSDDEWKEDLEKLGELTDRAAAFSGKLTDAASIRAFMDAETEMEQKIADLYTYAMLRLSEDTRDAKAQEMMSIAESRYTAAVSRVSFASPEILSLPEETLREVTGAEETKPYHFNLEKLLERKPHVLSSAEEKLLASFGEVLNAPERIAENLQDADMTFEDAADSKGEMHEVTQANYILLQQSPDRTLRENAFRSFYKGFRGHINTFTAAYAGCVKGAAAEAAARHYESSRAMSMADEHIPTEVYDNLTESVRKFMPAMYRYVKLRKRILGLDELHYYDVYTPLSKGSTKTWTYAEACDTILEALKPLGSDYTDRVKKAFADRWIDVYPNKGKRGGAFSSGTYRSNPFILTSFTGNYDSVTTVAHEMGHSMHTWLSNHTQPAQYADYTLFVAEVASTVNENLLVEHLLGKTTDPAERLALLNQYLEGFKGTVYRQTMFAEFERAAHEMAERGEGITAESLNRVYKKLVEDYFGPELVMDDEVQYEWARIPHFYRPFYVYKYATSYSAAIAISEAILTSGEAASKPYLEFLSMGGSKYPLDELAHGGVDLRTAAPIESALRKFERILDEAEKAAAELGL</sequence>
<comment type="similarity">
    <text evidence="6">Belongs to the peptidase M3B family.</text>
</comment>
<proteinExistence type="inferred from homology"/>
<reference evidence="9 10" key="1">
    <citation type="submission" date="2016-10" db="EMBL/GenBank/DDBJ databases">
        <authorList>
            <person name="de Groot N.N."/>
        </authorList>
    </citation>
    <scope>NUCLEOTIDE SEQUENCE [LARGE SCALE GENOMIC DNA]</scope>
    <source>
        <strain evidence="9 10">KH1P1</strain>
    </source>
</reference>
<keyword evidence="10" id="KW-1185">Reference proteome</keyword>
<dbReference type="InterPro" id="IPR001567">
    <property type="entry name" value="Pept_M3A_M3B_dom"/>
</dbReference>
<dbReference type="eggNOG" id="COG1164">
    <property type="taxonomic scope" value="Bacteria"/>
</dbReference>
<comment type="cofactor">
    <cofactor evidence="6">
        <name>Zn(2+)</name>
        <dbReference type="ChEBI" id="CHEBI:29105"/>
    </cofactor>
    <text evidence="6">Binds 1 zinc ion.</text>
</comment>
<organism evidence="9 10">
    <name type="scientific">[Clostridium] aminophilum</name>
    <dbReference type="NCBI Taxonomy" id="1526"/>
    <lineage>
        <taxon>Bacteria</taxon>
        <taxon>Bacillati</taxon>
        <taxon>Bacillota</taxon>
        <taxon>Clostridia</taxon>
        <taxon>Lachnospirales</taxon>
        <taxon>Lachnospiraceae</taxon>
    </lineage>
</organism>
<dbReference type="NCBIfam" id="TIGR00181">
    <property type="entry name" value="pepF"/>
    <property type="match status" value="1"/>
</dbReference>
<dbReference type="Gene3D" id="1.10.1370.20">
    <property type="entry name" value="Oligoendopeptidase f, C-terminal domain"/>
    <property type="match status" value="1"/>
</dbReference>
<dbReference type="GO" id="GO:0006518">
    <property type="term" value="P:peptide metabolic process"/>
    <property type="evidence" value="ECO:0007669"/>
    <property type="project" value="TreeGrafter"/>
</dbReference>
<feature type="domain" description="Oligopeptidase F N-terminal" evidence="8">
    <location>
        <begin position="116"/>
        <end position="184"/>
    </location>
</feature>
<dbReference type="PANTHER" id="PTHR11804:SF84">
    <property type="entry name" value="SACCHAROLYSIN"/>
    <property type="match status" value="1"/>
</dbReference>
<evidence type="ECO:0000313" key="9">
    <source>
        <dbReference type="EMBL" id="SET06469.1"/>
    </source>
</evidence>
<evidence type="ECO:0000256" key="1">
    <source>
        <dbReference type="ARBA" id="ARBA00022670"/>
    </source>
</evidence>
<evidence type="ECO:0000256" key="4">
    <source>
        <dbReference type="ARBA" id="ARBA00022833"/>
    </source>
</evidence>
<dbReference type="EMBL" id="FOIL01000004">
    <property type="protein sequence ID" value="SET06469.1"/>
    <property type="molecule type" value="Genomic_DNA"/>
</dbReference>
<dbReference type="Gene3D" id="1.10.287.830">
    <property type="entry name" value="putative peptidase helix hairpin domain like"/>
    <property type="match status" value="1"/>
</dbReference>
<evidence type="ECO:0000256" key="5">
    <source>
        <dbReference type="ARBA" id="ARBA00023049"/>
    </source>
</evidence>
<evidence type="ECO:0000256" key="6">
    <source>
        <dbReference type="RuleBase" id="RU368091"/>
    </source>
</evidence>
<dbReference type="GO" id="GO:0006508">
    <property type="term" value="P:proteolysis"/>
    <property type="evidence" value="ECO:0007669"/>
    <property type="project" value="UniProtKB-KW"/>
</dbReference>
<evidence type="ECO:0000259" key="7">
    <source>
        <dbReference type="Pfam" id="PF01432"/>
    </source>
</evidence>
<keyword evidence="5 6" id="KW-0482">Metalloprotease</keyword>
<keyword evidence="1 6" id="KW-0645">Protease</keyword>
<dbReference type="PANTHER" id="PTHR11804">
    <property type="entry name" value="PROTEASE M3 THIMET OLIGOPEPTIDASE-RELATED"/>
    <property type="match status" value="1"/>
</dbReference>
<dbReference type="InterPro" id="IPR013647">
    <property type="entry name" value="OligopepF_N_dom"/>
</dbReference>